<dbReference type="Pfam" id="PF18557">
    <property type="entry name" value="NepR"/>
    <property type="match status" value="1"/>
</dbReference>
<feature type="domain" description="Anti-sigma factor NepR" evidence="2">
    <location>
        <begin position="35"/>
        <end position="63"/>
    </location>
</feature>
<dbReference type="EMBL" id="CP117411">
    <property type="protein sequence ID" value="WCT73379.1"/>
    <property type="molecule type" value="Genomic_DNA"/>
</dbReference>
<dbReference type="InterPro" id="IPR041649">
    <property type="entry name" value="NepR"/>
</dbReference>
<evidence type="ECO:0000256" key="1">
    <source>
        <dbReference type="SAM" id="MobiDB-lite"/>
    </source>
</evidence>
<accession>A0ABY7TMB1</accession>
<feature type="region of interest" description="Disordered" evidence="1">
    <location>
        <begin position="1"/>
        <end position="47"/>
    </location>
</feature>
<organism evidence="3 4">
    <name type="scientific">Sphingomonas naphthae</name>
    <dbReference type="NCBI Taxonomy" id="1813468"/>
    <lineage>
        <taxon>Bacteria</taxon>
        <taxon>Pseudomonadati</taxon>
        <taxon>Pseudomonadota</taxon>
        <taxon>Alphaproteobacteria</taxon>
        <taxon>Sphingomonadales</taxon>
        <taxon>Sphingomonadaceae</taxon>
        <taxon>Sphingomonas</taxon>
    </lineage>
</organism>
<dbReference type="RefSeq" id="WP_273687554.1">
    <property type="nucleotide sequence ID" value="NZ_CP117411.1"/>
</dbReference>
<name>A0ABY7TMB1_9SPHN</name>
<evidence type="ECO:0000313" key="4">
    <source>
        <dbReference type="Proteomes" id="UP001220395"/>
    </source>
</evidence>
<feature type="compositionally biased region" description="Basic and acidic residues" evidence="1">
    <location>
        <begin position="9"/>
        <end position="19"/>
    </location>
</feature>
<reference evidence="3 4" key="1">
    <citation type="submission" date="2023-02" db="EMBL/GenBank/DDBJ databases">
        <title>Genome sequence of Sphingomonas naphthae.</title>
        <authorList>
            <person name="Kim S."/>
            <person name="Heo J."/>
            <person name="Kwon S.-W."/>
        </authorList>
    </citation>
    <scope>NUCLEOTIDE SEQUENCE [LARGE SCALE GENOMIC DNA]</scope>
    <source>
        <strain evidence="3 4">KACC 18716</strain>
    </source>
</reference>
<evidence type="ECO:0000313" key="3">
    <source>
        <dbReference type="EMBL" id="WCT73379.1"/>
    </source>
</evidence>
<gene>
    <name evidence="3" type="ORF">PQ455_17490</name>
</gene>
<dbReference type="Proteomes" id="UP001220395">
    <property type="component" value="Chromosome"/>
</dbReference>
<protein>
    <submittedName>
        <fullName evidence="3">NepR family anti-sigma factor</fullName>
    </submittedName>
</protein>
<sequence>MASRNDDDEAKRPALDSKDGSGAARKATRKRSENHVGNALRSAYDEAVREDVPDEFLDLLRKLS</sequence>
<proteinExistence type="predicted"/>
<keyword evidence="4" id="KW-1185">Reference proteome</keyword>
<evidence type="ECO:0000259" key="2">
    <source>
        <dbReference type="Pfam" id="PF18557"/>
    </source>
</evidence>